<dbReference type="OrthoDB" id="661524at2"/>
<reference evidence="2 3" key="1">
    <citation type="submission" date="2016-10" db="EMBL/GenBank/DDBJ databases">
        <authorList>
            <person name="de Groot N.N."/>
        </authorList>
    </citation>
    <scope>NUCLEOTIDE SEQUENCE [LARGE SCALE GENOMIC DNA]</scope>
    <source>
        <strain evidence="2 3">DSM 26130</strain>
    </source>
</reference>
<accession>A0A1I1SS51</accession>
<dbReference type="STRING" id="662367.SAMN05216167_105206"/>
<keyword evidence="3" id="KW-1185">Reference proteome</keyword>
<name>A0A1I1SS51_9BACT</name>
<dbReference type="AlphaFoldDB" id="A0A1I1SS51"/>
<feature type="region of interest" description="Disordered" evidence="1">
    <location>
        <begin position="1"/>
        <end position="21"/>
    </location>
</feature>
<dbReference type="RefSeq" id="WP_093827645.1">
    <property type="nucleotide sequence ID" value="NZ_FOLQ01000005.1"/>
</dbReference>
<dbReference type="EMBL" id="FOLQ01000005">
    <property type="protein sequence ID" value="SFD49151.1"/>
    <property type="molecule type" value="Genomic_DNA"/>
</dbReference>
<gene>
    <name evidence="2" type="ORF">SAMN05216167_105206</name>
</gene>
<proteinExistence type="predicted"/>
<dbReference type="Proteomes" id="UP000198598">
    <property type="component" value="Unassembled WGS sequence"/>
</dbReference>
<organism evidence="2 3">
    <name type="scientific">Spirosoma endophyticum</name>
    <dbReference type="NCBI Taxonomy" id="662367"/>
    <lineage>
        <taxon>Bacteria</taxon>
        <taxon>Pseudomonadati</taxon>
        <taxon>Bacteroidota</taxon>
        <taxon>Cytophagia</taxon>
        <taxon>Cytophagales</taxon>
        <taxon>Cytophagaceae</taxon>
        <taxon>Spirosoma</taxon>
    </lineage>
</organism>
<feature type="region of interest" description="Disordered" evidence="1">
    <location>
        <begin position="101"/>
        <end position="134"/>
    </location>
</feature>
<protein>
    <submittedName>
        <fullName evidence="2">Uncharacterized protein</fullName>
    </submittedName>
</protein>
<sequence>MSAFTKDAGRILSPTETQTMTGAYRERKVNEAGLKPDEYVRSEFFGLDHVKQLINHPDCVGLRIHHAKRWEDVNGKPTAKDKGQLVPRVLLTGVDAKGRDLPVYADKSGMKDDNGGGGSVGDGHTCPQHCEDSN</sequence>
<evidence type="ECO:0000313" key="3">
    <source>
        <dbReference type="Proteomes" id="UP000198598"/>
    </source>
</evidence>
<evidence type="ECO:0000313" key="2">
    <source>
        <dbReference type="EMBL" id="SFD49151.1"/>
    </source>
</evidence>
<evidence type="ECO:0000256" key="1">
    <source>
        <dbReference type="SAM" id="MobiDB-lite"/>
    </source>
</evidence>